<protein>
    <submittedName>
        <fullName evidence="6">Ligand-binding sensor domain-containing protein</fullName>
    </submittedName>
</protein>
<reference evidence="6 7" key="1">
    <citation type="submission" date="2017-05" db="EMBL/GenBank/DDBJ databases">
        <authorList>
            <person name="Varghese N."/>
            <person name="Submissions S."/>
        </authorList>
    </citation>
    <scope>NUCLEOTIDE SEQUENCE [LARGE SCALE GENOMIC DNA]</scope>
    <source>
        <strain evidence="6 7">DSM 15360</strain>
    </source>
</reference>
<feature type="chain" id="PRO_5045974251" evidence="4">
    <location>
        <begin position="26"/>
        <end position="893"/>
    </location>
</feature>
<evidence type="ECO:0000259" key="5">
    <source>
        <dbReference type="Pfam" id="PF07495"/>
    </source>
</evidence>
<dbReference type="Gene3D" id="2.60.40.10">
    <property type="entry name" value="Immunoglobulins"/>
    <property type="match status" value="1"/>
</dbReference>
<feature type="signal peptide" evidence="4">
    <location>
        <begin position="1"/>
        <end position="25"/>
    </location>
</feature>
<dbReference type="Proteomes" id="UP001157915">
    <property type="component" value="Unassembled WGS sequence"/>
</dbReference>
<keyword evidence="4" id="KW-0732">Signal</keyword>
<dbReference type="Pfam" id="PF07494">
    <property type="entry name" value="Reg_prop"/>
    <property type="match status" value="2"/>
</dbReference>
<evidence type="ECO:0000256" key="4">
    <source>
        <dbReference type="SAM" id="SignalP"/>
    </source>
</evidence>
<keyword evidence="3" id="KW-0472">Membrane</keyword>
<dbReference type="InterPro" id="IPR013783">
    <property type="entry name" value="Ig-like_fold"/>
</dbReference>
<evidence type="ECO:0000256" key="3">
    <source>
        <dbReference type="SAM" id="Phobius"/>
    </source>
</evidence>
<dbReference type="InterPro" id="IPR011123">
    <property type="entry name" value="Y_Y_Y"/>
</dbReference>
<keyword evidence="2" id="KW-0175">Coiled coil</keyword>
<feature type="domain" description="Two component regulator three Y" evidence="5">
    <location>
        <begin position="693"/>
        <end position="751"/>
    </location>
</feature>
<dbReference type="SUPFAM" id="SSF63829">
    <property type="entry name" value="Calcium-dependent phosphotriesterase"/>
    <property type="match status" value="1"/>
</dbReference>
<sequence length="893" mass="101781">MKKVTIKYFYYILALCLLLKHPVLSQSVPSSSTKNPEIVHNYVMEIWNNSKGLPQNAVFAMEKDNFGYLWTATEEGLARFDGKILKVFDQDNYPEMLEQTYYNFFKTESGIWAAGDRSIALLNKNIKTIIDCSEITDKALIRAIADNGEGGLLIGNQKGQIFSWDQETFTLLPYWTPGVPLDIFGFYPLKNSIILVGTSRGIYELNLQTRKVKLVTRQDFSALKIFGNGDQLYVYALDEGIFRLKEGYILENIYSFKQVNIISPSSLIADSDNSIWAGSLESGLIKMSEGRITQIIYPELQTYTVRKIIREKDNLYLGTVGKGLAIVRPAKIKHLNQDVLQEKNIKPIYQAADSSIWIGTKSDGVYQLKNGEINSWKDEDGLLQNRVNTIGSANGKVYVGSLGGVSIIDQQNGQIVEYLTKENGLQSNYVYAIFRDSKNWLWILTRGGGIHYIDEKDSFHQVELPEKYANTSFISILELNNKQVIIGSVNEGFLRFENDQLIENQILPLPMSENLIYSMYEDRDGDLWFATHGGIVLLHQGEFKILKKENGLKSRGVFSIISDGNSGIWTTNNFGVQYFPNSELEKFKHTSDEDFHIVNNFYNESHGMPNSETNGLIFPSALKDYSGEIWIPTVEGIGIIRGPSLAEKEDSKNFLFMWDNLHVGGQIIGIENEITIPEGVRIFQVTFSLIDIESPDRYSFFYRINKNSEEWQPISDSRQLNFTGLKPGYYNLEIKVLRHGKTELIKSLPIRVKATWFESLVFKILLLIAFGVLVSFMVKYYYNVRMKRSLECKVNQRTAELSNTNDQLKKALSEIERKNNVLIAITWHQSHKVRAALTKAMGIAQVLSQYSSYPEIGLSKNELEIELQKSLEELDQIVRKTHSMSENMKNHES</sequence>
<dbReference type="PANTHER" id="PTHR43547">
    <property type="entry name" value="TWO-COMPONENT HISTIDINE KINASE"/>
    <property type="match status" value="1"/>
</dbReference>
<evidence type="ECO:0000256" key="1">
    <source>
        <dbReference type="ARBA" id="ARBA00022553"/>
    </source>
</evidence>
<keyword evidence="7" id="KW-1185">Reference proteome</keyword>
<evidence type="ECO:0000313" key="6">
    <source>
        <dbReference type="EMBL" id="SMP05700.1"/>
    </source>
</evidence>
<keyword evidence="3" id="KW-1133">Transmembrane helix</keyword>
<feature type="transmembrane region" description="Helical" evidence="3">
    <location>
        <begin position="760"/>
        <end position="782"/>
    </location>
</feature>
<gene>
    <name evidence="6" type="ORF">SAMN06265367_101371</name>
</gene>
<dbReference type="EMBL" id="FXUA01000001">
    <property type="protein sequence ID" value="SMP05700.1"/>
    <property type="molecule type" value="Genomic_DNA"/>
</dbReference>
<feature type="coiled-coil region" evidence="2">
    <location>
        <begin position="798"/>
        <end position="825"/>
    </location>
</feature>
<dbReference type="RefSeq" id="WP_283411310.1">
    <property type="nucleotide sequence ID" value="NZ_FXUA01000001.1"/>
</dbReference>
<proteinExistence type="predicted"/>
<keyword evidence="1" id="KW-0597">Phosphoprotein</keyword>
<comment type="caution">
    <text evidence="6">The sequence shown here is derived from an EMBL/GenBank/DDBJ whole genome shotgun (WGS) entry which is preliminary data.</text>
</comment>
<dbReference type="Gene3D" id="2.130.10.10">
    <property type="entry name" value="YVTN repeat-like/Quinoprotein amine dehydrogenase"/>
    <property type="match status" value="3"/>
</dbReference>
<dbReference type="InterPro" id="IPR015943">
    <property type="entry name" value="WD40/YVTN_repeat-like_dom_sf"/>
</dbReference>
<name>A0ABY1NBX9_9BACT</name>
<evidence type="ECO:0000256" key="2">
    <source>
        <dbReference type="SAM" id="Coils"/>
    </source>
</evidence>
<evidence type="ECO:0000313" key="7">
    <source>
        <dbReference type="Proteomes" id="UP001157915"/>
    </source>
</evidence>
<keyword evidence="3" id="KW-0812">Transmembrane</keyword>
<dbReference type="PANTHER" id="PTHR43547:SF2">
    <property type="entry name" value="HYBRID SIGNAL TRANSDUCTION HISTIDINE KINASE C"/>
    <property type="match status" value="1"/>
</dbReference>
<dbReference type="InterPro" id="IPR011110">
    <property type="entry name" value="Reg_prop"/>
</dbReference>
<dbReference type="Pfam" id="PF07495">
    <property type="entry name" value="Y_Y_Y"/>
    <property type="match status" value="1"/>
</dbReference>
<organism evidence="6 7">
    <name type="scientific">Algoriphagus winogradskyi</name>
    <dbReference type="NCBI Taxonomy" id="237017"/>
    <lineage>
        <taxon>Bacteria</taxon>
        <taxon>Pseudomonadati</taxon>
        <taxon>Bacteroidota</taxon>
        <taxon>Cytophagia</taxon>
        <taxon>Cytophagales</taxon>
        <taxon>Cyclobacteriaceae</taxon>
        <taxon>Algoriphagus</taxon>
    </lineage>
</organism>
<accession>A0ABY1NBX9</accession>